<keyword evidence="2" id="KW-0812">Transmembrane</keyword>
<keyword evidence="2" id="KW-0472">Membrane</keyword>
<keyword evidence="2" id="KW-1133">Transmembrane helix</keyword>
<feature type="compositionally biased region" description="Low complexity" evidence="1">
    <location>
        <begin position="98"/>
        <end position="109"/>
    </location>
</feature>
<evidence type="ECO:0000256" key="2">
    <source>
        <dbReference type="SAM" id="Phobius"/>
    </source>
</evidence>
<dbReference type="AlphaFoldDB" id="A0A2P9DT52"/>
<feature type="region of interest" description="Disordered" evidence="1">
    <location>
        <begin position="69"/>
        <end position="109"/>
    </location>
</feature>
<dbReference type="VEuPathDB" id="PlasmoDB:PRG01_0039500"/>
<evidence type="ECO:0000313" key="4">
    <source>
        <dbReference type="Proteomes" id="UP000240500"/>
    </source>
</evidence>
<protein>
    <submittedName>
        <fullName evidence="3">Exported protein family 4 Plasmodium, putative</fullName>
    </submittedName>
</protein>
<feature type="transmembrane region" description="Helical" evidence="2">
    <location>
        <begin position="6"/>
        <end position="22"/>
    </location>
</feature>
<feature type="transmembrane region" description="Helical" evidence="2">
    <location>
        <begin position="260"/>
        <end position="293"/>
    </location>
</feature>
<accession>A0A2P9DT52</accession>
<dbReference type="Proteomes" id="UP000240500">
    <property type="component" value="Unassembled WGS sequence"/>
</dbReference>
<organism evidence="3 4">
    <name type="scientific">Plasmodium reichenowi</name>
    <dbReference type="NCBI Taxonomy" id="5854"/>
    <lineage>
        <taxon>Eukaryota</taxon>
        <taxon>Sar</taxon>
        <taxon>Alveolata</taxon>
        <taxon>Apicomplexa</taxon>
        <taxon>Aconoidasida</taxon>
        <taxon>Haemosporida</taxon>
        <taxon>Plasmodiidae</taxon>
        <taxon>Plasmodium</taxon>
        <taxon>Plasmodium (Laverania)</taxon>
    </lineage>
</organism>
<dbReference type="OrthoDB" id="377253at2759"/>
<reference evidence="3 4" key="1">
    <citation type="submission" date="2016-09" db="EMBL/GenBank/DDBJ databases">
        <authorList>
            <consortium name="Pathogen Informatics"/>
        </authorList>
    </citation>
    <scope>NUCLEOTIDE SEQUENCE [LARGE SCALE GENOMIC DNA]</scope>
</reference>
<evidence type="ECO:0000256" key="1">
    <source>
        <dbReference type="SAM" id="MobiDB-lite"/>
    </source>
</evidence>
<name>A0A2P9DT52_PLARE</name>
<evidence type="ECO:0000313" key="3">
    <source>
        <dbReference type="EMBL" id="SOV84185.1"/>
    </source>
</evidence>
<proteinExistence type="predicted"/>
<gene>
    <name evidence="3" type="ORF">PRG01_0039500</name>
</gene>
<dbReference type="VEuPathDB" id="PlasmoDB:PRCDC_0008500"/>
<dbReference type="EMBL" id="OFAE01000030">
    <property type="protein sequence ID" value="SOV84185.1"/>
    <property type="molecule type" value="Genomic_DNA"/>
</dbReference>
<feature type="transmembrane region" description="Helical" evidence="2">
    <location>
        <begin position="227"/>
        <end position="248"/>
    </location>
</feature>
<sequence>MNFFHVIILDVGIVICLYLINYKHSDIKWKKHINCCKNNFYFFSIKRCLLQHIVGEPFEKKDKSGVLLKDKNTEGGRKKERQKTMSIKSINKKKKKNNNNNNNNNNNVLKNLNNEEINKQRNMTNERIRNKNKNDKGVENISSNTQMEEKNIICKDINSNVILNLNEINDDQMVQEIKEDFVKDLMKNKNKEIFKQIETINSVGTMAKIKNSLYSIIFKGSNFWKGLGIYLGTLSGAAIGQMILTCILKFGTFSVMNFSIYFSAFSTLIAFGSCVGLILLTIIIVIFLLVWLWPSRGKLMGKDKTENKSDT</sequence>